<proteinExistence type="predicted"/>
<reference evidence="2" key="1">
    <citation type="submission" date="2022-11" db="UniProtKB">
        <authorList>
            <consortium name="WormBaseParasite"/>
        </authorList>
    </citation>
    <scope>IDENTIFICATION</scope>
</reference>
<keyword evidence="1" id="KW-1185">Reference proteome</keyword>
<accession>A0A915JQJ7</accession>
<dbReference type="Proteomes" id="UP000887565">
    <property type="component" value="Unplaced"/>
</dbReference>
<organism evidence="1 2">
    <name type="scientific">Romanomermis culicivorax</name>
    <name type="common">Nematode worm</name>
    <dbReference type="NCBI Taxonomy" id="13658"/>
    <lineage>
        <taxon>Eukaryota</taxon>
        <taxon>Metazoa</taxon>
        <taxon>Ecdysozoa</taxon>
        <taxon>Nematoda</taxon>
        <taxon>Enoplea</taxon>
        <taxon>Dorylaimia</taxon>
        <taxon>Mermithida</taxon>
        <taxon>Mermithoidea</taxon>
        <taxon>Mermithidae</taxon>
        <taxon>Romanomermis</taxon>
    </lineage>
</organism>
<dbReference type="AlphaFoldDB" id="A0A915JQJ7"/>
<evidence type="ECO:0000313" key="2">
    <source>
        <dbReference type="WBParaSite" id="nRc.2.0.1.t28181-RA"/>
    </source>
</evidence>
<evidence type="ECO:0000313" key="1">
    <source>
        <dbReference type="Proteomes" id="UP000887565"/>
    </source>
</evidence>
<protein>
    <submittedName>
        <fullName evidence="2">Uncharacterized protein</fullName>
    </submittedName>
</protein>
<sequence length="75" mass="8617">MSTWQLSKEDEIWYTAPSNAVEKPGRFNPYMPIQKSKAQPSSLTKSHKIRRLQQEMVRLTANIVKLMAKQQSPAS</sequence>
<dbReference type="WBParaSite" id="nRc.2.0.1.t28181-RA">
    <property type="protein sequence ID" value="nRc.2.0.1.t28181-RA"/>
    <property type="gene ID" value="nRc.2.0.1.g28181"/>
</dbReference>
<name>A0A915JQJ7_ROMCU</name>